<evidence type="ECO:0000256" key="2">
    <source>
        <dbReference type="ARBA" id="ARBA00005745"/>
    </source>
</evidence>
<dbReference type="AlphaFoldDB" id="A0A0G1S183"/>
<keyword evidence="4" id="KW-0997">Cell inner membrane</keyword>
<evidence type="ECO:0000256" key="8">
    <source>
        <dbReference type="SAM" id="Phobius"/>
    </source>
</evidence>
<dbReference type="STRING" id="1618364.UX86_C0028G0005"/>
<gene>
    <name evidence="10" type="ORF">UX86_C0028G0005</name>
</gene>
<accession>A0A0G1S183</accession>
<evidence type="ECO:0000256" key="5">
    <source>
        <dbReference type="ARBA" id="ARBA00022692"/>
    </source>
</evidence>
<name>A0A0G1S183_9BACT</name>
<evidence type="ECO:0000256" key="4">
    <source>
        <dbReference type="ARBA" id="ARBA00022519"/>
    </source>
</evidence>
<reference evidence="10 11" key="1">
    <citation type="journal article" date="2015" name="Nature">
        <title>rRNA introns, odd ribosomes, and small enigmatic genomes across a large radiation of phyla.</title>
        <authorList>
            <person name="Brown C.T."/>
            <person name="Hug L.A."/>
            <person name="Thomas B.C."/>
            <person name="Sharon I."/>
            <person name="Castelle C.J."/>
            <person name="Singh A."/>
            <person name="Wilkins M.J."/>
            <person name="Williams K.H."/>
            <person name="Banfield J.F."/>
        </authorList>
    </citation>
    <scope>NUCLEOTIDE SEQUENCE [LARGE SCALE GENOMIC DNA]</scope>
</reference>
<feature type="transmembrane region" description="Helical" evidence="8">
    <location>
        <begin position="119"/>
        <end position="141"/>
    </location>
</feature>
<comment type="subcellular location">
    <subcellularLocation>
        <location evidence="1">Cell inner membrane</location>
        <topology evidence="1">Multi-pass membrane protein</topology>
    </subcellularLocation>
</comment>
<dbReference type="EMBL" id="LCNU01000028">
    <property type="protein sequence ID" value="KKU63279.1"/>
    <property type="molecule type" value="Genomic_DNA"/>
</dbReference>
<keyword evidence="5 8" id="KW-0812">Transmembrane</keyword>
<dbReference type="GO" id="GO:0005886">
    <property type="term" value="C:plasma membrane"/>
    <property type="evidence" value="ECO:0007669"/>
    <property type="project" value="UniProtKB-SubCell"/>
</dbReference>
<feature type="transmembrane region" description="Helical" evidence="8">
    <location>
        <begin position="203"/>
        <end position="222"/>
    </location>
</feature>
<dbReference type="InterPro" id="IPR042094">
    <property type="entry name" value="T2SS_GspF_sf"/>
</dbReference>
<evidence type="ECO:0000256" key="1">
    <source>
        <dbReference type="ARBA" id="ARBA00004429"/>
    </source>
</evidence>
<feature type="domain" description="Type II secretion system protein GspF" evidence="9">
    <location>
        <begin position="222"/>
        <end position="346"/>
    </location>
</feature>
<dbReference type="InterPro" id="IPR018076">
    <property type="entry name" value="T2SS_GspF_dom"/>
</dbReference>
<protein>
    <submittedName>
        <fullName evidence="10">MSHA biogenesis protein MshG</fullName>
    </submittedName>
</protein>
<organism evidence="10 11">
    <name type="scientific">Candidatus Amesbacteria bacterium GW2011_GWC1_47_15</name>
    <dbReference type="NCBI Taxonomy" id="1618364"/>
    <lineage>
        <taxon>Bacteria</taxon>
        <taxon>Candidatus Amesiibacteriota</taxon>
    </lineage>
</organism>
<evidence type="ECO:0000259" key="9">
    <source>
        <dbReference type="Pfam" id="PF00482"/>
    </source>
</evidence>
<comment type="similarity">
    <text evidence="2">Belongs to the GSP F family.</text>
</comment>
<evidence type="ECO:0000313" key="11">
    <source>
        <dbReference type="Proteomes" id="UP000034502"/>
    </source>
</evidence>
<dbReference type="Gene3D" id="1.20.81.30">
    <property type="entry name" value="Type II secretion system (T2SS), domain F"/>
    <property type="match status" value="2"/>
</dbReference>
<proteinExistence type="inferred from homology"/>
<sequence length="356" mass="39454">MSLSSIFTPRIRFVDKLLFTKHLSVMLRSGIPLSESITVLEDQTRNSSFKKILNSLSASIQNGASLEKSLSAFPGVFDTLYRSIIHIGEQSGTLETNLDYLASQLSKNYEFRKKVQSALLYPSLVLFTGAGVGSFVSLFVLPQLVDLFASLGTDLPASTRFLLFFAGIMKSYGVLIIPSFFGLVFLFGVFIRLPVIRPAWHRFLLSLPLFGIFFTNVQIAGFTRNLGLMLKSGIPIAPALHSCALSADNLVFRGYIFNLEKAVTHGKSISEELKSKSYKHVPFIVSRMIGVGERSGKLDETLLYLADFFEEEVDDMTKNLSTLIEPLLLFLIAGMVLFLAISIISPIYNFTGSVKK</sequence>
<feature type="transmembrane region" description="Helical" evidence="8">
    <location>
        <begin position="327"/>
        <end position="350"/>
    </location>
</feature>
<dbReference type="PANTHER" id="PTHR30012">
    <property type="entry name" value="GENERAL SECRETION PATHWAY PROTEIN"/>
    <property type="match status" value="1"/>
</dbReference>
<comment type="caution">
    <text evidence="10">The sequence shown here is derived from an EMBL/GenBank/DDBJ whole genome shotgun (WGS) entry which is preliminary data.</text>
</comment>
<dbReference type="FunFam" id="1.20.81.30:FF:000001">
    <property type="entry name" value="Type II secretion system protein F"/>
    <property type="match status" value="1"/>
</dbReference>
<keyword evidence="7 8" id="KW-0472">Membrane</keyword>
<keyword evidence="6 8" id="KW-1133">Transmembrane helix</keyword>
<dbReference type="Proteomes" id="UP000034502">
    <property type="component" value="Unassembled WGS sequence"/>
</dbReference>
<dbReference type="PRINTS" id="PR00812">
    <property type="entry name" value="BCTERIALGSPF"/>
</dbReference>
<evidence type="ECO:0000256" key="6">
    <source>
        <dbReference type="ARBA" id="ARBA00022989"/>
    </source>
</evidence>
<evidence type="ECO:0000256" key="7">
    <source>
        <dbReference type="ARBA" id="ARBA00023136"/>
    </source>
</evidence>
<feature type="transmembrane region" description="Helical" evidence="8">
    <location>
        <begin position="161"/>
        <end position="191"/>
    </location>
</feature>
<feature type="domain" description="Type II secretion system protein GspF" evidence="9">
    <location>
        <begin position="19"/>
        <end position="142"/>
    </location>
</feature>
<evidence type="ECO:0000256" key="3">
    <source>
        <dbReference type="ARBA" id="ARBA00022475"/>
    </source>
</evidence>
<dbReference type="InterPro" id="IPR003004">
    <property type="entry name" value="GspF/PilC"/>
</dbReference>
<evidence type="ECO:0000313" key="10">
    <source>
        <dbReference type="EMBL" id="KKU63279.1"/>
    </source>
</evidence>
<dbReference type="PANTHER" id="PTHR30012:SF0">
    <property type="entry name" value="TYPE II SECRETION SYSTEM PROTEIN F-RELATED"/>
    <property type="match status" value="1"/>
</dbReference>
<dbReference type="Pfam" id="PF00482">
    <property type="entry name" value="T2SSF"/>
    <property type="match status" value="2"/>
</dbReference>
<keyword evidence="3" id="KW-1003">Cell membrane</keyword>